<protein>
    <submittedName>
        <fullName evidence="1">Uncharacterized protein</fullName>
    </submittedName>
</protein>
<accession>A0ABY9P657</accession>
<name>A0ABY9P657_9GAMM</name>
<organism evidence="1 2">
    <name type="scientific">Lysobacter yananisis</name>
    <dbReference type="NCBI Taxonomy" id="1003114"/>
    <lineage>
        <taxon>Bacteria</taxon>
        <taxon>Pseudomonadati</taxon>
        <taxon>Pseudomonadota</taxon>
        <taxon>Gammaproteobacteria</taxon>
        <taxon>Lysobacterales</taxon>
        <taxon>Lysobacteraceae</taxon>
        <taxon>Lysobacter</taxon>
    </lineage>
</organism>
<reference evidence="1 2" key="1">
    <citation type="submission" date="2023-08" db="EMBL/GenBank/DDBJ databases">
        <title>The whole genome sequence of Lysobacter yananisis.</title>
        <authorList>
            <person name="Sun H."/>
        </authorList>
    </citation>
    <scope>NUCLEOTIDE SEQUENCE [LARGE SCALE GENOMIC DNA]</scope>
    <source>
        <strain evidence="1 2">SNNU513</strain>
    </source>
</reference>
<evidence type="ECO:0000313" key="1">
    <source>
        <dbReference type="EMBL" id="WMT02542.1"/>
    </source>
</evidence>
<proteinExistence type="predicted"/>
<gene>
    <name evidence="1" type="ORF">RDV84_21675</name>
</gene>
<keyword evidence="2" id="KW-1185">Reference proteome</keyword>
<evidence type="ECO:0000313" key="2">
    <source>
        <dbReference type="Proteomes" id="UP001229313"/>
    </source>
</evidence>
<dbReference type="Proteomes" id="UP001229313">
    <property type="component" value="Chromosome"/>
</dbReference>
<dbReference type="EMBL" id="CP133568">
    <property type="protein sequence ID" value="WMT02542.1"/>
    <property type="molecule type" value="Genomic_DNA"/>
</dbReference>
<dbReference type="RefSeq" id="WP_309151550.1">
    <property type="nucleotide sequence ID" value="NZ_CP133568.1"/>
</dbReference>
<sequence>MRTHEHAGAAIKLARRPSQTGVGAGVTTASQFRRAPAPWPRAFAFAILAPRLRRTALSPHRSHEAPMPRLPVPSFAAALCMLAAAFACVAADAPAAAQQTADAAAVDLARGCWIRHAPARPDGRDTVLLRLLPDPERRDWLRGEIARAGDDPDRRLQLWLARDGRRALLSAASVRDPDAPAARVGAAPGPVPMRTPPGAIHPVPDLDPDGLARLLLGGDDRVAFGRSPRRLTAVGGTAGRSAAIDYRAEAGPPLRLRVNAAEERLSITVGGADTGTGAPLAVFAGVRDGCD</sequence>